<dbReference type="SUPFAM" id="SSF53927">
    <property type="entry name" value="Cytidine deaminase-like"/>
    <property type="match status" value="1"/>
</dbReference>
<evidence type="ECO:0000256" key="12">
    <source>
        <dbReference type="ARBA" id="ARBA00023268"/>
    </source>
</evidence>
<dbReference type="GO" id="GO:0009231">
    <property type="term" value="P:riboflavin biosynthetic process"/>
    <property type="evidence" value="ECO:0007669"/>
    <property type="project" value="UniProtKB-KW"/>
</dbReference>
<organism evidence="20 21">
    <name type="scientific">Alicyclobacillus cellulosilyticus</name>
    <dbReference type="NCBI Taxonomy" id="1003997"/>
    <lineage>
        <taxon>Bacteria</taxon>
        <taxon>Bacillati</taxon>
        <taxon>Bacillota</taxon>
        <taxon>Bacilli</taxon>
        <taxon>Bacillales</taxon>
        <taxon>Alicyclobacillaceae</taxon>
        <taxon>Alicyclobacillus</taxon>
    </lineage>
</organism>
<evidence type="ECO:0000256" key="2">
    <source>
        <dbReference type="ARBA" id="ARBA00004882"/>
    </source>
</evidence>
<dbReference type="Pfam" id="PF01872">
    <property type="entry name" value="RibD_C"/>
    <property type="match status" value="1"/>
</dbReference>
<evidence type="ECO:0000256" key="11">
    <source>
        <dbReference type="ARBA" id="ARBA00023002"/>
    </source>
</evidence>
<evidence type="ECO:0000256" key="17">
    <source>
        <dbReference type="PIRSR" id="PIRSR006769-2"/>
    </source>
</evidence>
<dbReference type="EC" id="1.1.1.193" evidence="15"/>
<dbReference type="PANTHER" id="PTHR38011:SF7">
    <property type="entry name" value="2,5-DIAMINO-6-RIBOSYLAMINO-4(3H)-PYRIMIDINONE 5'-PHOSPHATE REDUCTASE"/>
    <property type="match status" value="1"/>
</dbReference>
<keyword evidence="6 15" id="KW-0686">Riboflavin biosynthesis</keyword>
<reference evidence="20" key="2">
    <citation type="submission" date="2020-09" db="EMBL/GenBank/DDBJ databases">
        <authorList>
            <person name="Sun Q."/>
            <person name="Ohkuma M."/>
        </authorList>
    </citation>
    <scope>NUCLEOTIDE SEQUENCE</scope>
    <source>
        <strain evidence="20">JCM 18487</strain>
    </source>
</reference>
<keyword evidence="21" id="KW-1185">Reference proteome</keyword>
<dbReference type="SUPFAM" id="SSF53597">
    <property type="entry name" value="Dihydrofolate reductase-like"/>
    <property type="match status" value="1"/>
</dbReference>
<evidence type="ECO:0000256" key="15">
    <source>
        <dbReference type="PIRNR" id="PIRNR006769"/>
    </source>
</evidence>
<evidence type="ECO:0000256" key="16">
    <source>
        <dbReference type="PIRSR" id="PIRSR006769-1"/>
    </source>
</evidence>
<feature type="binding site" evidence="17">
    <location>
        <position position="205"/>
    </location>
    <ligand>
        <name>substrate</name>
    </ligand>
</feature>
<feature type="binding site" evidence="17">
    <location>
        <position position="201"/>
    </location>
    <ligand>
        <name>NADP(+)</name>
        <dbReference type="ChEBI" id="CHEBI:58349"/>
    </ligand>
</feature>
<evidence type="ECO:0000256" key="18">
    <source>
        <dbReference type="PIRSR" id="PIRSR006769-3"/>
    </source>
</evidence>
<evidence type="ECO:0000256" key="7">
    <source>
        <dbReference type="ARBA" id="ARBA00022723"/>
    </source>
</evidence>
<dbReference type="GO" id="GO:0008835">
    <property type="term" value="F:diaminohydroxyphosphoribosylaminopyrimidine deaminase activity"/>
    <property type="evidence" value="ECO:0007669"/>
    <property type="project" value="UniProtKB-EC"/>
</dbReference>
<comment type="caution">
    <text evidence="20">The sequence shown here is derived from an EMBL/GenBank/DDBJ whole genome shotgun (WGS) entry which is preliminary data.</text>
</comment>
<dbReference type="GO" id="GO:0008270">
    <property type="term" value="F:zinc ion binding"/>
    <property type="evidence" value="ECO:0007669"/>
    <property type="project" value="InterPro"/>
</dbReference>
<dbReference type="InterPro" id="IPR002125">
    <property type="entry name" value="CMP_dCMP_dom"/>
</dbReference>
<dbReference type="PIRSF" id="PIRSF006769">
    <property type="entry name" value="RibD"/>
    <property type="match status" value="1"/>
</dbReference>
<dbReference type="AlphaFoldDB" id="A0A917NKK0"/>
<feature type="binding site" evidence="17">
    <location>
        <position position="185"/>
    </location>
    <ligand>
        <name>substrate</name>
    </ligand>
</feature>
<keyword evidence="9 15" id="KW-0862">Zinc</keyword>
<comment type="function">
    <text evidence="1 15">Converts 2,5-diamino-6-(ribosylamino)-4(3h)-pyrimidinone 5'-phosphate into 5-amino-6-(ribosylamino)-2,4(1h,3h)-pyrimidinedione 5'-phosphate.</text>
</comment>
<comment type="similarity">
    <text evidence="4 15">In the N-terminal section; belongs to the cytidine and deoxycytidylate deaminase family.</text>
</comment>
<evidence type="ECO:0000256" key="6">
    <source>
        <dbReference type="ARBA" id="ARBA00022619"/>
    </source>
</evidence>
<dbReference type="InterPro" id="IPR016192">
    <property type="entry name" value="APOBEC/CMP_deaminase_Zn-bd"/>
</dbReference>
<dbReference type="InterPro" id="IPR050765">
    <property type="entry name" value="Riboflavin_Biosynth_HTPR"/>
</dbReference>
<sequence>MSEDERYMALALELAEMGRGQTSPNPVVGALVVNAGRIVGQGAHLYAGGPHAEVYALQMAGEAAKGATVYVTLEPCSHFGRTPPCAEALIAAGVRRVVVGCVDPNPEVAGRGIARLRAAGIDVVVGVLEARARRQNEAFFTWVTKRRPWVIWKCAATLDGRIATAAGDSFYVTGPKARAQVQALRRQVAAVAVGIETALADDPRLTVRPAAMGADAGEAERGSGHAGEDAVRTAPAASVRQPVRVVFDSSLRLPPSARMLQEPGRTVVICRAMSEAAAEDGGATEAAGGAGGNPQASRAAALARAGAEVIPVPAGPDGHVDLHAALRALADIGIDSVLVEGGGRLAGALLRAQLIDQVVYYVAPKLLGGGRPALAGEEPARMADAVALCDVSVEVVGQDVRITGYPVYP</sequence>
<feature type="active site" description="Proton donor" evidence="16">
    <location>
        <position position="53"/>
    </location>
</feature>
<dbReference type="RefSeq" id="WP_188882312.1">
    <property type="nucleotide sequence ID" value="NZ_BMOY01000023.1"/>
</dbReference>
<dbReference type="Gene3D" id="3.40.430.10">
    <property type="entry name" value="Dihydrofolate Reductase, subunit A"/>
    <property type="match status" value="1"/>
</dbReference>
<evidence type="ECO:0000256" key="13">
    <source>
        <dbReference type="ARBA" id="ARBA00049861"/>
    </source>
</evidence>
<dbReference type="NCBIfam" id="TIGR00326">
    <property type="entry name" value="eubact_ribD"/>
    <property type="match status" value="1"/>
</dbReference>
<feature type="binding site" evidence="17">
    <location>
        <position position="340"/>
    </location>
    <ligand>
        <name>substrate</name>
    </ligand>
</feature>
<evidence type="ECO:0000313" key="21">
    <source>
        <dbReference type="Proteomes" id="UP000637695"/>
    </source>
</evidence>
<comment type="catalytic activity">
    <reaction evidence="14 15">
        <text>2,5-diamino-6-hydroxy-4-(5-phosphoribosylamino)-pyrimidine + H2O + H(+) = 5-amino-6-(5-phospho-D-ribosylamino)uracil + NH4(+)</text>
        <dbReference type="Rhea" id="RHEA:21868"/>
        <dbReference type="ChEBI" id="CHEBI:15377"/>
        <dbReference type="ChEBI" id="CHEBI:15378"/>
        <dbReference type="ChEBI" id="CHEBI:28938"/>
        <dbReference type="ChEBI" id="CHEBI:58453"/>
        <dbReference type="ChEBI" id="CHEBI:58614"/>
        <dbReference type="EC" id="3.5.4.26"/>
    </reaction>
</comment>
<comment type="cofactor">
    <cofactor evidence="15 18">
        <name>Zn(2+)</name>
        <dbReference type="ChEBI" id="CHEBI:29105"/>
    </cofactor>
    <text evidence="15 18">Binds 1 zinc ion.</text>
</comment>
<dbReference type="Proteomes" id="UP000637695">
    <property type="component" value="Unassembled WGS sequence"/>
</dbReference>
<dbReference type="FunFam" id="3.40.140.10:FF:000025">
    <property type="entry name" value="Riboflavin biosynthesis protein RibD"/>
    <property type="match status" value="1"/>
</dbReference>
<dbReference type="InterPro" id="IPR016193">
    <property type="entry name" value="Cytidine_deaminase-like"/>
</dbReference>
<feature type="binding site" evidence="17">
    <location>
        <begin position="342"/>
        <end position="348"/>
    </location>
    <ligand>
        <name>NADP(+)</name>
        <dbReference type="ChEBI" id="CHEBI:58349"/>
    </ligand>
</feature>
<dbReference type="EMBL" id="BMOY01000023">
    <property type="protein sequence ID" value="GGJ07767.1"/>
    <property type="molecule type" value="Genomic_DNA"/>
</dbReference>
<evidence type="ECO:0000313" key="20">
    <source>
        <dbReference type="EMBL" id="GGJ07767.1"/>
    </source>
</evidence>
<feature type="binding site" evidence="18">
    <location>
        <position position="85"/>
    </location>
    <ligand>
        <name>Zn(2+)</name>
        <dbReference type="ChEBI" id="CHEBI:29105"/>
        <note>catalytic</note>
    </ligand>
</feature>
<comment type="pathway">
    <text evidence="3 15">Cofactor biosynthesis; riboflavin biosynthesis; 5-amino-6-(D-ribitylamino)uracil from GTP: step 3/4.</text>
</comment>
<feature type="binding site" evidence="17">
    <location>
        <position position="208"/>
    </location>
    <ligand>
        <name>substrate</name>
    </ligand>
</feature>
<evidence type="ECO:0000256" key="9">
    <source>
        <dbReference type="ARBA" id="ARBA00022833"/>
    </source>
</evidence>
<comment type="similarity">
    <text evidence="5 15">In the C-terminal section; belongs to the HTP reductase family.</text>
</comment>
<feature type="binding site" evidence="17">
    <location>
        <position position="249"/>
    </location>
    <ligand>
        <name>NADP(+)</name>
        <dbReference type="ChEBI" id="CHEBI:58349"/>
    </ligand>
</feature>
<dbReference type="PROSITE" id="PS00903">
    <property type="entry name" value="CYT_DCMP_DEAMINASES_1"/>
    <property type="match status" value="1"/>
</dbReference>
<evidence type="ECO:0000256" key="1">
    <source>
        <dbReference type="ARBA" id="ARBA00002151"/>
    </source>
</evidence>
<dbReference type="GO" id="GO:0008703">
    <property type="term" value="F:5-amino-6-(5-phosphoribosylamino)uracil reductase activity"/>
    <property type="evidence" value="ECO:0007669"/>
    <property type="project" value="UniProtKB-EC"/>
</dbReference>
<dbReference type="Pfam" id="PF00383">
    <property type="entry name" value="dCMP_cyt_deam_1"/>
    <property type="match status" value="1"/>
</dbReference>
<dbReference type="InterPro" id="IPR004794">
    <property type="entry name" value="Eubact_RibD"/>
</dbReference>
<keyword evidence="8 15" id="KW-0378">Hydrolase</keyword>
<feature type="binding site" evidence="17">
    <location>
        <position position="155"/>
    </location>
    <ligand>
        <name>NADP(+)</name>
        <dbReference type="ChEBI" id="CHEBI:58349"/>
    </ligand>
</feature>
<feature type="binding site" evidence="18">
    <location>
        <position position="76"/>
    </location>
    <ligand>
        <name>Zn(2+)</name>
        <dbReference type="ChEBI" id="CHEBI:29105"/>
        <note>catalytic</note>
    </ligand>
</feature>
<evidence type="ECO:0000256" key="5">
    <source>
        <dbReference type="ARBA" id="ARBA00007417"/>
    </source>
</evidence>
<feature type="domain" description="CMP/dCMP-type deaminase" evidence="19">
    <location>
        <begin position="2"/>
        <end position="124"/>
    </location>
</feature>
<dbReference type="PANTHER" id="PTHR38011">
    <property type="entry name" value="DIHYDROFOLATE REDUCTASE FAMILY PROTEIN (AFU_ORTHOLOGUE AFUA_8G06820)"/>
    <property type="match status" value="1"/>
</dbReference>
<evidence type="ECO:0000256" key="10">
    <source>
        <dbReference type="ARBA" id="ARBA00022857"/>
    </source>
</evidence>
<evidence type="ECO:0000256" key="14">
    <source>
        <dbReference type="ARBA" id="ARBA00049886"/>
    </source>
</evidence>
<protein>
    <recommendedName>
        <fullName evidence="15">Riboflavin biosynthesis protein RibD</fullName>
    </recommendedName>
    <domain>
        <recommendedName>
            <fullName evidence="15">Diaminohydroxyphosphoribosylaminopyrimidine deaminase</fullName>
            <shortName evidence="15">DRAP deaminase</shortName>
            <ecNumber evidence="15">3.5.4.26</ecNumber>
        </recommendedName>
        <alternativeName>
            <fullName evidence="15">Riboflavin-specific deaminase</fullName>
        </alternativeName>
    </domain>
    <domain>
        <recommendedName>
            <fullName evidence="15">5-amino-6-(5-phosphoribosylamino)uracil reductase</fullName>
            <ecNumber evidence="15">1.1.1.193</ecNumber>
        </recommendedName>
        <alternativeName>
            <fullName evidence="15">HTP reductase</fullName>
        </alternativeName>
    </domain>
</protein>
<dbReference type="InterPro" id="IPR002734">
    <property type="entry name" value="RibDG_C"/>
</dbReference>
<evidence type="ECO:0000256" key="3">
    <source>
        <dbReference type="ARBA" id="ARBA00004910"/>
    </source>
</evidence>
<dbReference type="CDD" id="cd01284">
    <property type="entry name" value="Riboflavin_deaminase-reductase"/>
    <property type="match status" value="1"/>
</dbReference>
<keyword evidence="7 15" id="KW-0479">Metal-binding</keyword>
<accession>A0A917NKK0</accession>
<reference evidence="20" key="1">
    <citation type="journal article" date="2014" name="Int. J. Syst. Evol. Microbiol.">
        <title>Complete genome sequence of Corynebacterium casei LMG S-19264T (=DSM 44701T), isolated from a smear-ripened cheese.</title>
        <authorList>
            <consortium name="US DOE Joint Genome Institute (JGI-PGF)"/>
            <person name="Walter F."/>
            <person name="Albersmeier A."/>
            <person name="Kalinowski J."/>
            <person name="Ruckert C."/>
        </authorList>
    </citation>
    <scope>NUCLEOTIDE SEQUENCE</scope>
    <source>
        <strain evidence="20">JCM 18487</strain>
    </source>
</reference>
<keyword evidence="10 15" id="KW-0521">NADP</keyword>
<dbReference type="EC" id="3.5.4.26" evidence="15"/>
<comment type="catalytic activity">
    <reaction evidence="13 15">
        <text>5-amino-6-(5-phospho-D-ribitylamino)uracil + NADP(+) = 5-amino-6-(5-phospho-D-ribosylamino)uracil + NADPH + H(+)</text>
        <dbReference type="Rhea" id="RHEA:17845"/>
        <dbReference type="ChEBI" id="CHEBI:15378"/>
        <dbReference type="ChEBI" id="CHEBI:57783"/>
        <dbReference type="ChEBI" id="CHEBI:58349"/>
        <dbReference type="ChEBI" id="CHEBI:58421"/>
        <dbReference type="ChEBI" id="CHEBI:58453"/>
        <dbReference type="EC" id="1.1.1.193"/>
    </reaction>
</comment>
<feature type="binding site" evidence="18">
    <location>
        <position position="51"/>
    </location>
    <ligand>
        <name>Zn(2+)</name>
        <dbReference type="ChEBI" id="CHEBI:29105"/>
        <note>catalytic</note>
    </ligand>
</feature>
<dbReference type="PROSITE" id="PS51747">
    <property type="entry name" value="CYT_DCMP_DEAMINASES_2"/>
    <property type="match status" value="1"/>
</dbReference>
<feature type="binding site" evidence="17">
    <location>
        <position position="197"/>
    </location>
    <ligand>
        <name>NADP(+)</name>
        <dbReference type="ChEBI" id="CHEBI:58349"/>
    </ligand>
</feature>
<keyword evidence="11 15" id="KW-0560">Oxidoreductase</keyword>
<keyword evidence="12" id="KW-0511">Multifunctional enzyme</keyword>
<comment type="pathway">
    <text evidence="2 15">Cofactor biosynthesis; riboflavin biosynthesis; 5-amino-6-(D-ribitylamino)uracil from GTP: step 2/4.</text>
</comment>
<evidence type="ECO:0000256" key="4">
    <source>
        <dbReference type="ARBA" id="ARBA00005259"/>
    </source>
</evidence>
<proteinExistence type="inferred from homology"/>
<dbReference type="InterPro" id="IPR024072">
    <property type="entry name" value="DHFR-like_dom_sf"/>
</dbReference>
<feature type="binding site" evidence="17">
    <location>
        <position position="169"/>
    </location>
    <ligand>
        <name>NADP(+)</name>
        <dbReference type="ChEBI" id="CHEBI:58349"/>
    </ligand>
</feature>
<evidence type="ECO:0000256" key="8">
    <source>
        <dbReference type="ARBA" id="ARBA00022801"/>
    </source>
</evidence>
<gene>
    <name evidence="20" type="ORF">GCM10010885_16090</name>
</gene>
<dbReference type="Gene3D" id="3.40.140.10">
    <property type="entry name" value="Cytidine Deaminase, domain 2"/>
    <property type="match status" value="1"/>
</dbReference>
<name>A0A917NKK0_9BACL</name>
<evidence type="ECO:0000259" key="19">
    <source>
        <dbReference type="PROSITE" id="PS51747"/>
    </source>
</evidence>